<evidence type="ECO:0000313" key="1">
    <source>
        <dbReference type="EMBL" id="XRI72880.1"/>
    </source>
</evidence>
<keyword evidence="2" id="KW-1185">Reference proteome</keyword>
<name>A0ACD5HDE9_9PROT</name>
<organism evidence="1 2">
    <name type="scientific">Acidithiobacillus montserratensis</name>
    <dbReference type="NCBI Taxonomy" id="2729135"/>
    <lineage>
        <taxon>Bacteria</taxon>
        <taxon>Pseudomonadati</taxon>
        <taxon>Pseudomonadota</taxon>
        <taxon>Acidithiobacillia</taxon>
        <taxon>Acidithiobacillales</taxon>
        <taxon>Acidithiobacillaceae</taxon>
        <taxon>Acidithiobacillus</taxon>
    </lineage>
</organism>
<proteinExistence type="predicted"/>
<dbReference type="Proteomes" id="UP001195965">
    <property type="component" value="Chromosome"/>
</dbReference>
<sequence length="292" mass="34069">MSSATDPVTIQCVYGSSHIRHIEECLIPALSRSTKRPIRFITINYNPSSPDRVKSGLRFGLEIVDLKNESPSVTGFAHNHNLMFKYGNPLDNFVIINPDCIPHINSIDVLIKRMEKTDGRVAIVEGRQWPFEHPKEYDPLTLHTPWASGAFSLIDAEFYRSIGGMDDIYFLYMEDVDLSWQAWLNGYSVIYEPEASITHFTGWRFYRDDILYPEQYFSLRNFIIISKKFFGECGEKEAIRRLMNLQDNELAKMAIHEYEIFFKQRVTKKYESKRHDNVKILGLGIFHILREN</sequence>
<reference evidence="1 2" key="1">
    <citation type="journal article" date="2021" name="ISME J.">
        <title>Genomic evolution of the class Acidithiobacillia: deep-branching Proteobacteria living in extreme acidic conditions.</title>
        <authorList>
            <person name="Moya-Beltran A."/>
            <person name="Beard S."/>
            <person name="Rojas-Villalobos C."/>
            <person name="Issotta F."/>
            <person name="Gallardo Y."/>
            <person name="Ulloa R."/>
            <person name="Giaveno A."/>
            <person name="Degli Esposti M."/>
            <person name="Johnson D.B."/>
            <person name="Quatrini R."/>
        </authorList>
    </citation>
    <scope>NUCLEOTIDE SEQUENCE [LARGE SCALE GENOMIC DNA]</scope>
    <source>
        <strain evidence="1 2">GG1-14</strain>
    </source>
</reference>
<protein>
    <submittedName>
        <fullName evidence="1">Uncharacterized protein</fullName>
    </submittedName>
</protein>
<evidence type="ECO:0000313" key="2">
    <source>
        <dbReference type="Proteomes" id="UP001195965"/>
    </source>
</evidence>
<accession>A0ACD5HDE9</accession>
<gene>
    <name evidence="1" type="ORF">HHS34_010550</name>
</gene>
<dbReference type="EMBL" id="CP127526">
    <property type="protein sequence ID" value="XRI72880.1"/>
    <property type="molecule type" value="Genomic_DNA"/>
</dbReference>